<reference evidence="2 3" key="1">
    <citation type="journal article" date="2014" name="BMC Genomics">
        <title>Genome sequencing of four Aureobasidium pullulans varieties: biotechnological potential, stress tolerance, and description of new species.</title>
        <authorList>
            <person name="Gostin Ar C."/>
            <person name="Ohm R.A."/>
            <person name="Kogej T."/>
            <person name="Sonjak S."/>
            <person name="Turk M."/>
            <person name="Zajc J."/>
            <person name="Zalar P."/>
            <person name="Grube M."/>
            <person name="Sun H."/>
            <person name="Han J."/>
            <person name="Sharma A."/>
            <person name="Chiniquy J."/>
            <person name="Ngan C.Y."/>
            <person name="Lipzen A."/>
            <person name="Barry K."/>
            <person name="Grigoriev I.V."/>
            <person name="Gunde-Cimerman N."/>
        </authorList>
    </citation>
    <scope>NUCLEOTIDE SEQUENCE [LARGE SCALE GENOMIC DNA]</scope>
    <source>
        <strain evidence="2 3">EXF-2481</strain>
    </source>
</reference>
<dbReference type="AlphaFoldDB" id="A0A074XZG1"/>
<sequence length="417" mass="46603">MSLLENDSGDDGEFRHRRFDYPAPSLAGIIDFFVTEKGITDVQVGILLNQTPQEVQQLKKQIRFCLRAPCPWSTSQDLVDSDGTTLSPKEKQPPGWITPAGRQGELFRHLVMSSIAEQYAGLFVEPDITTQIKEVQLNVYGRFTHTPFVIRREVLTRLIESCAQAMRTHPSLRHAETESQHISTPPKLKRCRLEGVELGEASEMPDPKRPMIQPFGFAAVQTIATLLPSISTVTKSESVATPTKKSVVDPIKVFNPSRDSHRCLSSASELIEQERAVFTRYQMDQPASSPASTGMTPRRNTDDSSNSSTSSTACDDRSAANAMYHRRSLTARNTAESQASPRRGRSRDHDRVSYNDKSDTVAVIEGRRLRISSVPRRVMRCNFSLASRSVTYPRQRVPVVFTIRMPISPIGSKQSAR</sequence>
<dbReference type="OrthoDB" id="272703at2759"/>
<feature type="compositionally biased region" description="Polar residues" evidence="1">
    <location>
        <begin position="77"/>
        <end position="87"/>
    </location>
</feature>
<evidence type="ECO:0000256" key="1">
    <source>
        <dbReference type="SAM" id="MobiDB-lite"/>
    </source>
</evidence>
<dbReference type="InParanoid" id="A0A074XZG1"/>
<gene>
    <name evidence="2" type="ORF">AUEXF2481DRAFT_529183</name>
</gene>
<feature type="compositionally biased region" description="Polar residues" evidence="1">
    <location>
        <begin position="330"/>
        <end position="340"/>
    </location>
</feature>
<dbReference type="EMBL" id="KL584785">
    <property type="protein sequence ID" value="KEQ90850.1"/>
    <property type="molecule type" value="Genomic_DNA"/>
</dbReference>
<dbReference type="Proteomes" id="UP000030641">
    <property type="component" value="Unassembled WGS sequence"/>
</dbReference>
<protein>
    <submittedName>
        <fullName evidence="2">Uncharacterized protein</fullName>
    </submittedName>
</protein>
<name>A0A074XZG1_AURSE</name>
<proteinExistence type="predicted"/>
<feature type="region of interest" description="Disordered" evidence="1">
    <location>
        <begin position="77"/>
        <end position="98"/>
    </location>
</feature>
<dbReference type="RefSeq" id="XP_013339344.1">
    <property type="nucleotide sequence ID" value="XM_013483890.1"/>
</dbReference>
<organism evidence="2 3">
    <name type="scientific">Aureobasidium subglaciale (strain EXF-2481)</name>
    <name type="common">Aureobasidium pullulans var. subglaciale</name>
    <dbReference type="NCBI Taxonomy" id="1043005"/>
    <lineage>
        <taxon>Eukaryota</taxon>
        <taxon>Fungi</taxon>
        <taxon>Dikarya</taxon>
        <taxon>Ascomycota</taxon>
        <taxon>Pezizomycotina</taxon>
        <taxon>Dothideomycetes</taxon>
        <taxon>Dothideomycetidae</taxon>
        <taxon>Dothideales</taxon>
        <taxon>Saccotheciaceae</taxon>
        <taxon>Aureobasidium</taxon>
    </lineage>
</organism>
<dbReference type="HOGENOM" id="CLU_658860_0_0_1"/>
<keyword evidence="3" id="KW-1185">Reference proteome</keyword>
<evidence type="ECO:0000313" key="2">
    <source>
        <dbReference type="EMBL" id="KEQ90850.1"/>
    </source>
</evidence>
<dbReference type="GeneID" id="25368832"/>
<feature type="compositionally biased region" description="Low complexity" evidence="1">
    <location>
        <begin position="303"/>
        <end position="312"/>
    </location>
</feature>
<feature type="compositionally biased region" description="Polar residues" evidence="1">
    <location>
        <begin position="285"/>
        <end position="295"/>
    </location>
</feature>
<accession>A0A074XZG1</accession>
<evidence type="ECO:0000313" key="3">
    <source>
        <dbReference type="Proteomes" id="UP000030641"/>
    </source>
</evidence>
<feature type="region of interest" description="Disordered" evidence="1">
    <location>
        <begin position="282"/>
        <end position="355"/>
    </location>
</feature>